<evidence type="ECO:0000313" key="5">
    <source>
        <dbReference type="Proteomes" id="UP001218218"/>
    </source>
</evidence>
<sequence>MPSPLSAEPTPRTAINVGDVANGKHSDAGASGLSNLSPGTRFGPNKSEGKPQTRRKSLGRSRRHTYLIHLQCLVDLAPNDSRGKYAEDPPYKELDDEARVWHVYNDESEVFDNEMIVESSDNLDILLLFAGLFSSVLTTFVAQTSQALSPDNTLVSNSILLELVALQRAQANGTSVESIPRADTSFTVDLSDIWVNGLWFTSLMLSLTTALLAVLAKQWLRQYSSFIAGSARERALIRQFRYASFERWGVQLIIGLLPIILHLSLFLFMAGLVVFLHTL</sequence>
<evidence type="ECO:0000256" key="2">
    <source>
        <dbReference type="SAM" id="Phobius"/>
    </source>
</evidence>
<evidence type="ECO:0000256" key="1">
    <source>
        <dbReference type="SAM" id="MobiDB-lite"/>
    </source>
</evidence>
<feature type="region of interest" description="Disordered" evidence="1">
    <location>
        <begin position="1"/>
        <end position="60"/>
    </location>
</feature>
<dbReference type="Pfam" id="PF20153">
    <property type="entry name" value="DUF6535"/>
    <property type="match status" value="1"/>
</dbReference>
<evidence type="ECO:0000313" key="4">
    <source>
        <dbReference type="EMBL" id="KAJ7343014.1"/>
    </source>
</evidence>
<accession>A0AAD6ZXP3</accession>
<feature type="transmembrane region" description="Helical" evidence="2">
    <location>
        <begin position="125"/>
        <end position="142"/>
    </location>
</feature>
<name>A0AAD6ZXP3_9AGAR</name>
<feature type="non-terminal residue" evidence="4">
    <location>
        <position position="1"/>
    </location>
</feature>
<keyword evidence="2" id="KW-1133">Transmembrane helix</keyword>
<gene>
    <name evidence="4" type="ORF">DFH08DRAFT_703587</name>
</gene>
<protein>
    <recommendedName>
        <fullName evidence="3">DUF6535 domain-containing protein</fullName>
    </recommendedName>
</protein>
<keyword evidence="2" id="KW-0472">Membrane</keyword>
<feature type="transmembrane region" description="Helical" evidence="2">
    <location>
        <begin position="248"/>
        <end position="276"/>
    </location>
</feature>
<comment type="caution">
    <text evidence="4">The sequence shown here is derived from an EMBL/GenBank/DDBJ whole genome shotgun (WGS) entry which is preliminary data.</text>
</comment>
<feature type="transmembrane region" description="Helical" evidence="2">
    <location>
        <begin position="193"/>
        <end position="216"/>
    </location>
</feature>
<organism evidence="4 5">
    <name type="scientific">Mycena albidolilacea</name>
    <dbReference type="NCBI Taxonomy" id="1033008"/>
    <lineage>
        <taxon>Eukaryota</taxon>
        <taxon>Fungi</taxon>
        <taxon>Dikarya</taxon>
        <taxon>Basidiomycota</taxon>
        <taxon>Agaricomycotina</taxon>
        <taxon>Agaricomycetes</taxon>
        <taxon>Agaricomycetidae</taxon>
        <taxon>Agaricales</taxon>
        <taxon>Marasmiineae</taxon>
        <taxon>Mycenaceae</taxon>
        <taxon>Mycena</taxon>
    </lineage>
</organism>
<evidence type="ECO:0000259" key="3">
    <source>
        <dbReference type="Pfam" id="PF20153"/>
    </source>
</evidence>
<dbReference type="Proteomes" id="UP001218218">
    <property type="component" value="Unassembled WGS sequence"/>
</dbReference>
<keyword evidence="5" id="KW-1185">Reference proteome</keyword>
<feature type="domain" description="DUF6535" evidence="3">
    <location>
        <begin position="101"/>
        <end position="277"/>
    </location>
</feature>
<reference evidence="4" key="1">
    <citation type="submission" date="2023-03" db="EMBL/GenBank/DDBJ databases">
        <title>Massive genome expansion in bonnet fungi (Mycena s.s.) driven by repeated elements and novel gene families across ecological guilds.</title>
        <authorList>
            <consortium name="Lawrence Berkeley National Laboratory"/>
            <person name="Harder C.B."/>
            <person name="Miyauchi S."/>
            <person name="Viragh M."/>
            <person name="Kuo A."/>
            <person name="Thoen E."/>
            <person name="Andreopoulos B."/>
            <person name="Lu D."/>
            <person name="Skrede I."/>
            <person name="Drula E."/>
            <person name="Henrissat B."/>
            <person name="Morin E."/>
            <person name="Kohler A."/>
            <person name="Barry K."/>
            <person name="LaButti K."/>
            <person name="Morin E."/>
            <person name="Salamov A."/>
            <person name="Lipzen A."/>
            <person name="Mereny Z."/>
            <person name="Hegedus B."/>
            <person name="Baldrian P."/>
            <person name="Stursova M."/>
            <person name="Weitz H."/>
            <person name="Taylor A."/>
            <person name="Grigoriev I.V."/>
            <person name="Nagy L.G."/>
            <person name="Martin F."/>
            <person name="Kauserud H."/>
        </authorList>
    </citation>
    <scope>NUCLEOTIDE SEQUENCE</scope>
    <source>
        <strain evidence="4">CBHHK002</strain>
    </source>
</reference>
<proteinExistence type="predicted"/>
<dbReference type="InterPro" id="IPR045338">
    <property type="entry name" value="DUF6535"/>
</dbReference>
<dbReference type="EMBL" id="JARIHO010000024">
    <property type="protein sequence ID" value="KAJ7343014.1"/>
    <property type="molecule type" value="Genomic_DNA"/>
</dbReference>
<dbReference type="AlphaFoldDB" id="A0AAD6ZXP3"/>
<keyword evidence="2" id="KW-0812">Transmembrane</keyword>